<keyword evidence="3" id="KW-1185">Reference proteome</keyword>
<dbReference type="Gene3D" id="1.10.238.10">
    <property type="entry name" value="EF-hand"/>
    <property type="match status" value="1"/>
</dbReference>
<dbReference type="PROSITE" id="PS50222">
    <property type="entry name" value="EF_HAND_2"/>
    <property type="match status" value="1"/>
</dbReference>
<reference evidence="3" key="1">
    <citation type="journal article" date="2019" name="Int. J. Syst. Evol. Microbiol.">
        <title>The Global Catalogue of Microorganisms (GCM) 10K type strain sequencing project: providing services to taxonomists for standard genome sequencing and annotation.</title>
        <authorList>
            <consortium name="The Broad Institute Genomics Platform"/>
            <consortium name="The Broad Institute Genome Sequencing Center for Infectious Disease"/>
            <person name="Wu L."/>
            <person name="Ma J."/>
        </authorList>
    </citation>
    <scope>NUCLEOTIDE SEQUENCE [LARGE SCALE GENOMIC DNA]</scope>
    <source>
        <strain evidence="3">NBRC 111981</strain>
    </source>
</reference>
<evidence type="ECO:0000313" key="2">
    <source>
        <dbReference type="EMBL" id="GLQ86826.1"/>
    </source>
</evidence>
<comment type="caution">
    <text evidence="2">The sequence shown here is derived from an EMBL/GenBank/DDBJ whole genome shotgun (WGS) entry which is preliminary data.</text>
</comment>
<accession>A0ABQ5X829</accession>
<organism evidence="2 3">
    <name type="scientific">Dyella flagellata</name>
    <dbReference type="NCBI Taxonomy" id="1867833"/>
    <lineage>
        <taxon>Bacteria</taxon>
        <taxon>Pseudomonadati</taxon>
        <taxon>Pseudomonadota</taxon>
        <taxon>Gammaproteobacteria</taxon>
        <taxon>Lysobacterales</taxon>
        <taxon>Rhodanobacteraceae</taxon>
        <taxon>Dyella</taxon>
    </lineage>
</organism>
<dbReference type="InterPro" id="IPR011992">
    <property type="entry name" value="EF-hand-dom_pair"/>
</dbReference>
<evidence type="ECO:0000313" key="3">
    <source>
        <dbReference type="Proteomes" id="UP001156627"/>
    </source>
</evidence>
<dbReference type="EMBL" id="BSOA01000003">
    <property type="protein sequence ID" value="GLQ86826.1"/>
    <property type="molecule type" value="Genomic_DNA"/>
</dbReference>
<dbReference type="InterPro" id="IPR002048">
    <property type="entry name" value="EF_hand_dom"/>
</dbReference>
<feature type="domain" description="EF-hand" evidence="1">
    <location>
        <begin position="83"/>
        <end position="118"/>
    </location>
</feature>
<dbReference type="SUPFAM" id="SSF47473">
    <property type="entry name" value="EF-hand"/>
    <property type="match status" value="1"/>
</dbReference>
<protein>
    <recommendedName>
        <fullName evidence="1">EF-hand domain-containing protein</fullName>
    </recommendedName>
</protein>
<dbReference type="RefSeq" id="WP_404649063.1">
    <property type="nucleotide sequence ID" value="NZ_JADIKH010000034.1"/>
</dbReference>
<dbReference type="Proteomes" id="UP001156627">
    <property type="component" value="Unassembled WGS sequence"/>
</dbReference>
<evidence type="ECO:0000259" key="1">
    <source>
        <dbReference type="PROSITE" id="PS50222"/>
    </source>
</evidence>
<gene>
    <name evidence="2" type="ORF">GCM10007898_03920</name>
</gene>
<proteinExistence type="predicted"/>
<sequence length="122" mass="13748">MFAVKHARQTQPMPGALSPFKDFCMRKILPIVFVLIPSLVPATPQSGWDGKVSAQQRAREFEQKFDQANTTHDGKLTLDQAKAGMPRLAEHFDEIDTDHRGYVTLEQVEAYFTSRRNSAAGR</sequence>
<name>A0ABQ5X829_9GAMM</name>